<dbReference type="Pfam" id="PF07393">
    <property type="entry name" value="Sec10_HB"/>
    <property type="match status" value="1"/>
</dbReference>
<dbReference type="InterPro" id="IPR009976">
    <property type="entry name" value="Sec10-like"/>
</dbReference>
<evidence type="ECO:0000313" key="3">
    <source>
        <dbReference type="Proteomes" id="UP000009328"/>
    </source>
</evidence>
<name>K0KLN8_WICCF</name>
<dbReference type="Proteomes" id="UP000009328">
    <property type="component" value="Unassembled WGS sequence"/>
</dbReference>
<dbReference type="GO" id="GO:0006893">
    <property type="term" value="P:Golgi to plasma membrane transport"/>
    <property type="evidence" value="ECO:0007669"/>
    <property type="project" value="TreeGrafter"/>
</dbReference>
<dbReference type="EMBL" id="CAIF01000232">
    <property type="protein sequence ID" value="CCH46180.1"/>
    <property type="molecule type" value="Genomic_DNA"/>
</dbReference>
<dbReference type="STRING" id="1206466.K0KLN8"/>
<dbReference type="InParanoid" id="K0KLN8"/>
<dbReference type="GO" id="GO:0000145">
    <property type="term" value="C:exocyst"/>
    <property type="evidence" value="ECO:0007669"/>
    <property type="project" value="TreeGrafter"/>
</dbReference>
<dbReference type="GO" id="GO:0006887">
    <property type="term" value="P:exocytosis"/>
    <property type="evidence" value="ECO:0007669"/>
    <property type="project" value="TreeGrafter"/>
</dbReference>
<keyword evidence="3" id="KW-1185">Reference proteome</keyword>
<organism evidence="2 3">
    <name type="scientific">Wickerhamomyces ciferrii (strain ATCC 14091 / BCRC 22168 / CBS 111 / JCM 3599 / NBRC 0793 / NRRL Y-1031 F-60-10)</name>
    <name type="common">Yeast</name>
    <name type="synonym">Pichia ciferrii</name>
    <dbReference type="NCBI Taxonomy" id="1206466"/>
    <lineage>
        <taxon>Eukaryota</taxon>
        <taxon>Fungi</taxon>
        <taxon>Dikarya</taxon>
        <taxon>Ascomycota</taxon>
        <taxon>Saccharomycotina</taxon>
        <taxon>Saccharomycetes</taxon>
        <taxon>Phaffomycetales</taxon>
        <taxon>Wickerhamomycetaceae</taxon>
        <taxon>Wickerhamomyces</taxon>
    </lineage>
</organism>
<evidence type="ECO:0000313" key="2">
    <source>
        <dbReference type="EMBL" id="CCH46180.1"/>
    </source>
</evidence>
<evidence type="ECO:0000259" key="1">
    <source>
        <dbReference type="Pfam" id="PF07393"/>
    </source>
</evidence>
<protein>
    <submittedName>
        <fullName evidence="2">Recyclin-1</fullName>
    </submittedName>
</protein>
<accession>K0KLN8</accession>
<dbReference type="eggNOG" id="KOG3745">
    <property type="taxonomic scope" value="Eukaryota"/>
</dbReference>
<dbReference type="HOGENOM" id="CLU_003875_1_1_1"/>
<gene>
    <name evidence="2" type="ORF">BN7_5769</name>
</gene>
<sequence length="774" mass="90083">MAELFRTRGVVERIAIHLSIPDYLSLASVSNFTAKTLGESIDDGYFKDRLKRVLILINPKHSDDDLLADHHPTNVFDSIKTSNHPKKTVLLIYRQLKTFILKIRNLEELDIDDYELSELFGYGYQTIDQAKILQNIAKFIEMDNNDELFYNNQRDKIRKLIKNFTKLRFEEMQEQFILENYDNAYELVNVLTTLGEMDLIVEFFQQEYKFPIDFFPQTILDLQQNLIQDSLNDVINDLVQFFNDKIKIIDQAFGENLPIMLIYSENIINKDVINGFFKKECEQNIEVIPQIYLSLLNSFIPNLIDSRNAGGNFKSILINFINLYFEPLVVKFLNEEIKSFEDESINDIQFFENELKQQDKLDEDHIYKNIMTEFNTEDAQNKKFELLSSFTKIFSKANKDSNEIKFKLNFEIINKNLKNLKNFINFELCYKIIEKAKSKIEIFQIFNNSKHSIVDQSKINNLIEDLFIKLVSLISKYHIKPGFTKAMDFLNRYDPTEFKSLESIETSTTVEPLIKFTELINIGDLIQQMIDIFYNNELVQKKILSKDEFLNNSNQTKKQFEVQLDNFVANGLNIGIDKLMAEIEFLYNTIQLPNDFNPKPSTSSSSTTTHDNEPIISVGPTKCAQKVVNLLSNHINLLNGSTEMGIIDVFQQEIGERFFQIIVKNIKKRIISTSGSIILISDLNLYYDFIINTLKQKNITPLFIGLKEIGQLYLVSTQDSKELGKLIGDLSKFNGIFRQEEIYDFVQKRADWFKVKKDVEKAMYGLGITDCVIV</sequence>
<dbReference type="PANTHER" id="PTHR12100:SF1">
    <property type="entry name" value="RECYCLIN-1"/>
    <property type="match status" value="1"/>
</dbReference>
<feature type="domain" description="Exocyst complex component Sec10-like alpha-helical bundle" evidence="1">
    <location>
        <begin position="129"/>
        <end position="759"/>
    </location>
</feature>
<proteinExistence type="predicted"/>
<reference evidence="2 3" key="1">
    <citation type="journal article" date="2012" name="Eukaryot. Cell">
        <title>Draft genome sequence of Wickerhamomyces ciferrii NRRL Y-1031 F-60-10.</title>
        <authorList>
            <person name="Schneider J."/>
            <person name="Andrea H."/>
            <person name="Blom J."/>
            <person name="Jaenicke S."/>
            <person name="Ruckert C."/>
            <person name="Schorsch C."/>
            <person name="Szczepanowski R."/>
            <person name="Farwick M."/>
            <person name="Goesmann A."/>
            <person name="Puhler A."/>
            <person name="Schaffer S."/>
            <person name="Tauch A."/>
            <person name="Kohler T."/>
            <person name="Brinkrolf K."/>
        </authorList>
    </citation>
    <scope>NUCLEOTIDE SEQUENCE [LARGE SCALE GENOMIC DNA]</scope>
    <source>
        <strain evidence="3">ATCC 14091 / BCRC 22168 / CBS 111 / JCM 3599 / NBRC 0793 / NRRL Y-1031 F-60-10</strain>
    </source>
</reference>
<comment type="caution">
    <text evidence="2">The sequence shown here is derived from an EMBL/GenBank/DDBJ whole genome shotgun (WGS) entry which is preliminary data.</text>
</comment>
<dbReference type="InterPro" id="IPR048627">
    <property type="entry name" value="Sec10_HB"/>
</dbReference>
<dbReference type="AlphaFoldDB" id="K0KLN8"/>
<dbReference type="FunCoup" id="K0KLN8">
    <property type="interactions" value="52"/>
</dbReference>
<dbReference type="PANTHER" id="PTHR12100">
    <property type="entry name" value="SEC10"/>
    <property type="match status" value="1"/>
</dbReference>